<feature type="region of interest" description="Disordered" evidence="2">
    <location>
        <begin position="76"/>
        <end position="154"/>
    </location>
</feature>
<evidence type="ECO:0000256" key="1">
    <source>
        <dbReference type="SAM" id="Coils"/>
    </source>
</evidence>
<dbReference type="AlphaFoldDB" id="F8PE86"/>
<evidence type="ECO:0000313" key="3">
    <source>
        <dbReference type="EMBL" id="EGO18683.1"/>
    </source>
</evidence>
<feature type="region of interest" description="Disordered" evidence="2">
    <location>
        <begin position="168"/>
        <end position="267"/>
    </location>
</feature>
<dbReference type="RefSeq" id="XP_007324710.1">
    <property type="nucleotide sequence ID" value="XM_007324648.1"/>
</dbReference>
<name>F8PE86_SERL9</name>
<dbReference type="Proteomes" id="UP000008064">
    <property type="component" value="Unassembled WGS sequence"/>
</dbReference>
<feature type="compositionally biased region" description="Polar residues" evidence="2">
    <location>
        <begin position="308"/>
        <end position="320"/>
    </location>
</feature>
<dbReference type="HOGENOM" id="CLU_051880_0_0_1"/>
<feature type="coiled-coil region" evidence="1">
    <location>
        <begin position="30"/>
        <end position="71"/>
    </location>
</feature>
<organism>
    <name type="scientific">Serpula lacrymans var. lacrymans (strain S7.9)</name>
    <name type="common">Dry rot fungus</name>
    <dbReference type="NCBI Taxonomy" id="578457"/>
    <lineage>
        <taxon>Eukaryota</taxon>
        <taxon>Fungi</taxon>
        <taxon>Dikarya</taxon>
        <taxon>Basidiomycota</taxon>
        <taxon>Agaricomycotina</taxon>
        <taxon>Agaricomycetes</taxon>
        <taxon>Agaricomycetidae</taxon>
        <taxon>Boletales</taxon>
        <taxon>Coniophorineae</taxon>
        <taxon>Serpulaceae</taxon>
        <taxon>Serpula</taxon>
    </lineage>
</organism>
<dbReference type="GeneID" id="18816036"/>
<feature type="compositionally biased region" description="Polar residues" evidence="2">
    <location>
        <begin position="252"/>
        <end position="264"/>
    </location>
</feature>
<dbReference type="KEGG" id="sla:SERLADRAFT_444022"/>
<feature type="compositionally biased region" description="Low complexity" evidence="2">
    <location>
        <begin position="176"/>
        <end position="187"/>
    </location>
</feature>
<dbReference type="OrthoDB" id="2535391at2759"/>
<feature type="region of interest" description="Disordered" evidence="2">
    <location>
        <begin position="298"/>
        <end position="356"/>
    </location>
</feature>
<dbReference type="EMBL" id="GL945447">
    <property type="protein sequence ID" value="EGO18683.1"/>
    <property type="molecule type" value="Genomic_DNA"/>
</dbReference>
<keyword evidence="1" id="KW-0175">Coiled coil</keyword>
<reference evidence="3" key="1">
    <citation type="submission" date="2011-04" db="EMBL/GenBank/DDBJ databases">
        <title>Evolution of plant cell wall degrading machinery underlies the functional diversity of forest fungi.</title>
        <authorList>
            <consortium name="US DOE Joint Genome Institute (JGI-PGF)"/>
            <person name="Eastwood D.C."/>
            <person name="Floudas D."/>
            <person name="Binder M."/>
            <person name="Majcherczyk A."/>
            <person name="Schneider P."/>
            <person name="Aerts A."/>
            <person name="Asiegbu F.O."/>
            <person name="Baker S.E."/>
            <person name="Barry K."/>
            <person name="Bendiksby M."/>
            <person name="Blumentritt M."/>
            <person name="Coutinho P.M."/>
            <person name="Cullen D."/>
            <person name="Cullen D."/>
            <person name="Gathman A."/>
            <person name="Goodell B."/>
            <person name="Henrissat B."/>
            <person name="Ihrmark K."/>
            <person name="Kauserud H."/>
            <person name="Kohler A."/>
            <person name="LaButti K."/>
            <person name="Lapidus A."/>
            <person name="Lavin J.L."/>
            <person name="Lee Y.-H."/>
            <person name="Lindquist E."/>
            <person name="Lilly W."/>
            <person name="Lucas S."/>
            <person name="Morin E."/>
            <person name="Murat C."/>
            <person name="Oguiza J.A."/>
            <person name="Park J."/>
            <person name="Pisabarro A.G."/>
            <person name="Riley R."/>
            <person name="Rosling A."/>
            <person name="Salamov A."/>
            <person name="Schmidt O."/>
            <person name="Schmutz J."/>
            <person name="Skrede I."/>
            <person name="Stenlid J."/>
            <person name="Wiebenga A."/>
            <person name="Xie X."/>
            <person name="Kues U."/>
            <person name="Hibbett D.S."/>
            <person name="Hoffmeister D."/>
            <person name="Hogberg N."/>
            <person name="Martin F."/>
            <person name="Grigoriev I.V."/>
            <person name="Watkinson S.C."/>
        </authorList>
    </citation>
    <scope>NUCLEOTIDE SEQUENCE</scope>
    <source>
        <strain evidence="3">S7.9</strain>
    </source>
</reference>
<protein>
    <submittedName>
        <fullName evidence="3">Uncharacterized protein</fullName>
    </submittedName>
</protein>
<gene>
    <name evidence="3" type="ORF">SERLADRAFT_444022</name>
</gene>
<evidence type="ECO:0000256" key="2">
    <source>
        <dbReference type="SAM" id="MobiDB-lite"/>
    </source>
</evidence>
<feature type="compositionally biased region" description="Low complexity" evidence="2">
    <location>
        <begin position="326"/>
        <end position="337"/>
    </location>
</feature>
<feature type="compositionally biased region" description="Polar residues" evidence="2">
    <location>
        <begin position="98"/>
        <end position="116"/>
    </location>
</feature>
<feature type="compositionally biased region" description="Polar residues" evidence="2">
    <location>
        <begin position="209"/>
        <end position="234"/>
    </location>
</feature>
<accession>F8PE86</accession>
<proteinExistence type="predicted"/>
<feature type="compositionally biased region" description="Polar residues" evidence="2">
    <location>
        <begin position="133"/>
        <end position="143"/>
    </location>
</feature>
<sequence length="356" mass="39327">MSEWFRSLPHALDSVANTAKFQQESLYSLINFYQRRCAAFTATIARLRAERNALKRELQEARQDNDRIVLHYNQEHGAEPAPLLNSNGKRPMTEVRRTSNSVKTSSSPRSTMTPNRLTLPPGQHPTFTRHPNENNAQPSNNISGYLASSHEPNRSNSHFIQQYSYNEDQSLPQGPQDMSMQASDQMQRSLMPPPPVPLPSHRQRGFKPATQSHSMNMDASAGSSRQGLDQSTTRSHGRMGPPSTPRGLPQFQARTQQTPSSRRMVSTPCPPGNMQNNTNHNLGAPNLMDVSSNRFFPPSSSHGRHAYNASTAQTGNSTRFTRFDPAPRNAAPGPNGRTSQGSQRMPFIPGGSGGFG</sequence>